<dbReference type="InterPro" id="IPR002798">
    <property type="entry name" value="SpoIIM-like"/>
</dbReference>
<feature type="transmembrane region" description="Helical" evidence="1">
    <location>
        <begin position="12"/>
        <end position="34"/>
    </location>
</feature>
<evidence type="ECO:0000313" key="2">
    <source>
        <dbReference type="EMBL" id="MDQ0111610.1"/>
    </source>
</evidence>
<feature type="transmembrane region" description="Helical" evidence="1">
    <location>
        <begin position="76"/>
        <end position="109"/>
    </location>
</feature>
<dbReference type="EMBL" id="JAUSSU010000002">
    <property type="protein sequence ID" value="MDQ0111610.1"/>
    <property type="molecule type" value="Genomic_DNA"/>
</dbReference>
<keyword evidence="1" id="KW-1133">Transmembrane helix</keyword>
<dbReference type="Pfam" id="PF01944">
    <property type="entry name" value="SpoIIM"/>
    <property type="match status" value="1"/>
</dbReference>
<gene>
    <name evidence="2" type="ORF">J2T15_001043</name>
</gene>
<organism evidence="2 3">
    <name type="scientific">Paenibacillus harenae</name>
    <dbReference type="NCBI Taxonomy" id="306543"/>
    <lineage>
        <taxon>Bacteria</taxon>
        <taxon>Bacillati</taxon>
        <taxon>Bacillota</taxon>
        <taxon>Bacilli</taxon>
        <taxon>Bacillales</taxon>
        <taxon>Paenibacillaceae</taxon>
        <taxon>Paenibacillus</taxon>
    </lineage>
</organism>
<comment type="caution">
    <text evidence="2">The sequence shown here is derived from an EMBL/GenBank/DDBJ whole genome shotgun (WGS) entry which is preliminary data.</text>
</comment>
<dbReference type="InterPro" id="IPR014196">
    <property type="entry name" value="SpoIIM"/>
</dbReference>
<protein>
    <submittedName>
        <fullName evidence="2">Stage II sporulation protein M</fullName>
    </submittedName>
</protein>
<feature type="transmembrane region" description="Helical" evidence="1">
    <location>
        <begin position="129"/>
        <end position="150"/>
    </location>
</feature>
<keyword evidence="1" id="KW-0472">Membrane</keyword>
<feature type="transmembrane region" description="Helical" evidence="1">
    <location>
        <begin position="171"/>
        <end position="197"/>
    </location>
</feature>
<dbReference type="Proteomes" id="UP001229346">
    <property type="component" value="Unassembled WGS sequence"/>
</dbReference>
<evidence type="ECO:0000313" key="3">
    <source>
        <dbReference type="Proteomes" id="UP001229346"/>
    </source>
</evidence>
<proteinExistence type="predicted"/>
<reference evidence="2 3" key="1">
    <citation type="submission" date="2023-07" db="EMBL/GenBank/DDBJ databases">
        <title>Sorghum-associated microbial communities from plants grown in Nebraska, USA.</title>
        <authorList>
            <person name="Schachtman D."/>
        </authorList>
    </citation>
    <scope>NUCLEOTIDE SEQUENCE [LARGE SCALE GENOMIC DNA]</scope>
    <source>
        <strain evidence="2 3">CC482</strain>
    </source>
</reference>
<dbReference type="PIRSF" id="PIRSF038973">
    <property type="entry name" value="SpoIIM"/>
    <property type="match status" value="1"/>
</dbReference>
<keyword evidence="1" id="KW-0812">Transmembrane</keyword>
<accession>A0ABT9TYS5</accession>
<evidence type="ECO:0000256" key="1">
    <source>
        <dbReference type="SAM" id="Phobius"/>
    </source>
</evidence>
<name>A0ABT9TYS5_PAEHA</name>
<keyword evidence="3" id="KW-1185">Reference proteome</keyword>
<dbReference type="NCBIfam" id="TIGR02831">
    <property type="entry name" value="spo_II_M"/>
    <property type="match status" value="1"/>
</dbReference>
<sequence>MAMVKNNLSLYVFVAVLFVVGAIFGALLVNALTFEQQQDLAQDVDQYVRLMGAGIGVDEAYSFWERIVFHGKWMLLLWLLGITVVGIPGVLALNFLKGALVGFSIGTLINQYAWKGVLFSLVSIAPQNIIAIPAMIVTSVAALTFSIYVVKNRLLQQKGTLAPELAGFTSTTLLMVLVLAGASLFEAYVSPTIIGWASPLLSS</sequence>